<dbReference type="Pfam" id="PF13927">
    <property type="entry name" value="Ig_3"/>
    <property type="match status" value="1"/>
</dbReference>
<dbReference type="Gene3D" id="2.60.40.10">
    <property type="entry name" value="Immunoglobulins"/>
    <property type="match status" value="2"/>
</dbReference>
<evidence type="ECO:0000256" key="11">
    <source>
        <dbReference type="SAM" id="Phobius"/>
    </source>
</evidence>
<evidence type="ECO:0000313" key="15">
    <source>
        <dbReference type="Proteomes" id="UP000261640"/>
    </source>
</evidence>
<dbReference type="InterPro" id="IPR036179">
    <property type="entry name" value="Ig-like_dom_sf"/>
</dbReference>
<evidence type="ECO:0000256" key="4">
    <source>
        <dbReference type="ARBA" id="ARBA00022729"/>
    </source>
</evidence>
<keyword evidence="3 11" id="KW-0812">Transmembrane</keyword>
<keyword evidence="15" id="KW-1185">Reference proteome</keyword>
<feature type="transmembrane region" description="Helical" evidence="11">
    <location>
        <begin position="234"/>
        <end position="257"/>
    </location>
</feature>
<dbReference type="SMART" id="SM00406">
    <property type="entry name" value="IGv"/>
    <property type="match status" value="1"/>
</dbReference>
<reference evidence="14" key="1">
    <citation type="submission" date="2025-08" db="UniProtKB">
        <authorList>
            <consortium name="Ensembl"/>
        </authorList>
    </citation>
    <scope>IDENTIFICATION</scope>
</reference>
<dbReference type="GeneTree" id="ENSGT00940000160507"/>
<dbReference type="GO" id="GO:0005886">
    <property type="term" value="C:plasma membrane"/>
    <property type="evidence" value="ECO:0007669"/>
    <property type="project" value="InterPro"/>
</dbReference>
<keyword evidence="9" id="KW-0393">Immunoglobulin domain</keyword>
<feature type="domain" description="Ig-like" evidence="13">
    <location>
        <begin position="143"/>
        <end position="227"/>
    </location>
</feature>
<evidence type="ECO:0000256" key="5">
    <source>
        <dbReference type="ARBA" id="ARBA00022737"/>
    </source>
</evidence>
<dbReference type="Ensembl" id="ENSMAMT00000045445.1">
    <property type="protein sequence ID" value="ENSMAMP00000058665.1"/>
    <property type="gene ID" value="ENSMAMG00000026131.1"/>
</dbReference>
<keyword evidence="7 11" id="KW-0472">Membrane</keyword>
<feature type="signal peptide" evidence="12">
    <location>
        <begin position="1"/>
        <end position="19"/>
    </location>
</feature>
<evidence type="ECO:0000256" key="10">
    <source>
        <dbReference type="SAM" id="MobiDB-lite"/>
    </source>
</evidence>
<accession>A0A7N8Y2B5</accession>
<dbReference type="InterPro" id="IPR013106">
    <property type="entry name" value="Ig_V-set"/>
</dbReference>
<dbReference type="SMART" id="SM00408">
    <property type="entry name" value="IGc2"/>
    <property type="match status" value="2"/>
</dbReference>
<keyword evidence="5" id="KW-0677">Repeat</keyword>
<sequence length="307" mass="33277">MCSTQRLLVLISLIGCVELITVSTPQQYVNVTMGEPVLLQCTFVTVPETTSLTIQWDFFSPSSMAPQQVYYYQSGKDVIPKSYGGRLQSPSSPSTTSNASIIIRNMQPSDAGIYTCSVHNFPDVAGKSQVNIIVNVLERPSNPYCSVHGDVETGHLVTLTCHSERGSPTPTYIWTRLDQTKTRRPVMGRTTTTGILEIRNISQFEFGEYQCNATNMVGFSTCTIDLSPEVGDGVIAGAVIGALLGCALIILVVWFIAHAMKRHKYKAVKASEANQMKGSSAQAQEATDSVPMATTASSLHAEDEPQA</sequence>
<dbReference type="Pfam" id="PF07686">
    <property type="entry name" value="V-set"/>
    <property type="match status" value="1"/>
</dbReference>
<dbReference type="InterPro" id="IPR003599">
    <property type="entry name" value="Ig_sub"/>
</dbReference>
<keyword evidence="6 11" id="KW-1133">Transmembrane helix</keyword>
<reference evidence="14" key="2">
    <citation type="submission" date="2025-09" db="UniProtKB">
        <authorList>
            <consortium name="Ensembl"/>
        </authorList>
    </citation>
    <scope>IDENTIFICATION</scope>
</reference>
<dbReference type="Proteomes" id="UP000261640">
    <property type="component" value="Unplaced"/>
</dbReference>
<protein>
    <recommendedName>
        <fullName evidence="2">V-set and immunoglobulin domain-containing protein 1</fullName>
    </recommendedName>
</protein>
<evidence type="ECO:0000256" key="2">
    <source>
        <dbReference type="ARBA" id="ARBA00017514"/>
    </source>
</evidence>
<dbReference type="SMART" id="SM00409">
    <property type="entry name" value="IG"/>
    <property type="match status" value="2"/>
</dbReference>
<comment type="subcellular location">
    <subcellularLocation>
        <location evidence="1">Membrane</location>
        <topology evidence="1">Single-pass type I membrane protein</topology>
    </subcellularLocation>
</comment>
<name>A0A7N8Y2B5_9TELE</name>
<proteinExistence type="predicted"/>
<dbReference type="AlphaFoldDB" id="A0A7N8Y2B5"/>
<evidence type="ECO:0000256" key="6">
    <source>
        <dbReference type="ARBA" id="ARBA00022989"/>
    </source>
</evidence>
<keyword evidence="8" id="KW-1015">Disulfide bond</keyword>
<evidence type="ECO:0000259" key="13">
    <source>
        <dbReference type="PROSITE" id="PS50835"/>
    </source>
</evidence>
<dbReference type="RefSeq" id="XP_026184882.1">
    <property type="nucleotide sequence ID" value="XM_026329097.2"/>
</dbReference>
<evidence type="ECO:0000256" key="1">
    <source>
        <dbReference type="ARBA" id="ARBA00004479"/>
    </source>
</evidence>
<feature type="chain" id="PRO_5031344033" description="V-set and immunoglobulin domain-containing protein 1" evidence="12">
    <location>
        <begin position="20"/>
        <end position="307"/>
    </location>
</feature>
<feature type="domain" description="Ig-like" evidence="13">
    <location>
        <begin position="18"/>
        <end position="133"/>
    </location>
</feature>
<feature type="compositionally biased region" description="Polar residues" evidence="10">
    <location>
        <begin position="273"/>
        <end position="298"/>
    </location>
</feature>
<dbReference type="PANTHER" id="PTHR44974:SF1">
    <property type="entry name" value="V-SET AND IMMUNOGLOBULIN DOMAIN-CONTAINING PROTEIN 1"/>
    <property type="match status" value="1"/>
</dbReference>
<dbReference type="GO" id="GO:0030277">
    <property type="term" value="P:maintenance of gastrointestinal epithelium"/>
    <property type="evidence" value="ECO:0007669"/>
    <property type="project" value="InterPro"/>
</dbReference>
<evidence type="ECO:0000256" key="12">
    <source>
        <dbReference type="SAM" id="SignalP"/>
    </source>
</evidence>
<dbReference type="InterPro" id="IPR013783">
    <property type="entry name" value="Ig-like_fold"/>
</dbReference>
<dbReference type="InParanoid" id="A0A7N8Y2B5"/>
<evidence type="ECO:0000256" key="7">
    <source>
        <dbReference type="ARBA" id="ARBA00023136"/>
    </source>
</evidence>
<dbReference type="PANTHER" id="PTHR44974">
    <property type="entry name" value="V-SET AND IMMUNOGLOBULIN DOMAIN-CONTAINING PROTEIN 1"/>
    <property type="match status" value="1"/>
</dbReference>
<dbReference type="OrthoDB" id="190835at2759"/>
<feature type="region of interest" description="Disordered" evidence="10">
    <location>
        <begin position="273"/>
        <end position="307"/>
    </location>
</feature>
<dbReference type="InterPro" id="IPR007110">
    <property type="entry name" value="Ig-like_dom"/>
</dbReference>
<evidence type="ECO:0000256" key="8">
    <source>
        <dbReference type="ARBA" id="ARBA00023157"/>
    </source>
</evidence>
<dbReference type="InterPro" id="IPR029861">
    <property type="entry name" value="VSIG1"/>
</dbReference>
<dbReference type="GeneID" id="113143465"/>
<organism evidence="14 15">
    <name type="scientific">Mastacembelus armatus</name>
    <name type="common">zig-zag eel</name>
    <dbReference type="NCBI Taxonomy" id="205130"/>
    <lineage>
        <taxon>Eukaryota</taxon>
        <taxon>Metazoa</taxon>
        <taxon>Chordata</taxon>
        <taxon>Craniata</taxon>
        <taxon>Vertebrata</taxon>
        <taxon>Euteleostomi</taxon>
        <taxon>Actinopterygii</taxon>
        <taxon>Neopterygii</taxon>
        <taxon>Teleostei</taxon>
        <taxon>Neoteleostei</taxon>
        <taxon>Acanthomorphata</taxon>
        <taxon>Anabantaria</taxon>
        <taxon>Synbranchiformes</taxon>
        <taxon>Mastacembelidae</taxon>
        <taxon>Mastacembelus</taxon>
    </lineage>
</organism>
<dbReference type="SUPFAM" id="SSF48726">
    <property type="entry name" value="Immunoglobulin"/>
    <property type="match status" value="2"/>
</dbReference>
<dbReference type="PROSITE" id="PS50835">
    <property type="entry name" value="IG_LIKE"/>
    <property type="match status" value="2"/>
</dbReference>
<dbReference type="InterPro" id="IPR003598">
    <property type="entry name" value="Ig_sub2"/>
</dbReference>
<evidence type="ECO:0000313" key="14">
    <source>
        <dbReference type="Ensembl" id="ENSMAMP00000058665.1"/>
    </source>
</evidence>
<evidence type="ECO:0000256" key="3">
    <source>
        <dbReference type="ARBA" id="ARBA00022692"/>
    </source>
</evidence>
<dbReference type="GO" id="GO:0003382">
    <property type="term" value="P:epithelial cell morphogenesis"/>
    <property type="evidence" value="ECO:0007669"/>
    <property type="project" value="InterPro"/>
</dbReference>
<keyword evidence="4 12" id="KW-0732">Signal</keyword>
<evidence type="ECO:0000256" key="9">
    <source>
        <dbReference type="ARBA" id="ARBA00023319"/>
    </source>
</evidence>